<protein>
    <recommendedName>
        <fullName evidence="4">Secreted protein</fullName>
    </recommendedName>
</protein>
<evidence type="ECO:0000313" key="3">
    <source>
        <dbReference type="Proteomes" id="UP001177670"/>
    </source>
</evidence>
<keyword evidence="1" id="KW-0732">Signal</keyword>
<accession>A0AA40KQV0</accession>
<evidence type="ECO:0000256" key="1">
    <source>
        <dbReference type="SAM" id="SignalP"/>
    </source>
</evidence>
<evidence type="ECO:0008006" key="4">
    <source>
        <dbReference type="Google" id="ProtNLM"/>
    </source>
</evidence>
<name>A0AA40KQV0_9HYME</name>
<sequence length="103" mass="11566">MAVHSSVRFRIHWVCVCVCALCTDKVLHTGSQISIRVLCRCGSGGVAVRVQCENDREEIEVCEATEHNRTEPMWFFGRLVRVSLAHLARESGRLVQPQRQGGC</sequence>
<keyword evidence="3" id="KW-1185">Reference proteome</keyword>
<proteinExistence type="predicted"/>
<evidence type="ECO:0000313" key="2">
    <source>
        <dbReference type="EMBL" id="KAK1129190.1"/>
    </source>
</evidence>
<feature type="signal peptide" evidence="1">
    <location>
        <begin position="1"/>
        <end position="28"/>
    </location>
</feature>
<dbReference type="Proteomes" id="UP001177670">
    <property type="component" value="Unassembled WGS sequence"/>
</dbReference>
<comment type="caution">
    <text evidence="2">The sequence shown here is derived from an EMBL/GenBank/DDBJ whole genome shotgun (WGS) entry which is preliminary data.</text>
</comment>
<reference evidence="2" key="1">
    <citation type="submission" date="2021-10" db="EMBL/GenBank/DDBJ databases">
        <title>Melipona bicolor Genome sequencing and assembly.</title>
        <authorList>
            <person name="Araujo N.S."/>
            <person name="Arias M.C."/>
        </authorList>
    </citation>
    <scope>NUCLEOTIDE SEQUENCE</scope>
    <source>
        <strain evidence="2">USP_2M_L1-L4_2017</strain>
        <tissue evidence="2">Whole body</tissue>
    </source>
</reference>
<dbReference type="AlphaFoldDB" id="A0AA40KQV0"/>
<organism evidence="2 3">
    <name type="scientific">Melipona bicolor</name>
    <dbReference type="NCBI Taxonomy" id="60889"/>
    <lineage>
        <taxon>Eukaryota</taxon>
        <taxon>Metazoa</taxon>
        <taxon>Ecdysozoa</taxon>
        <taxon>Arthropoda</taxon>
        <taxon>Hexapoda</taxon>
        <taxon>Insecta</taxon>
        <taxon>Pterygota</taxon>
        <taxon>Neoptera</taxon>
        <taxon>Endopterygota</taxon>
        <taxon>Hymenoptera</taxon>
        <taxon>Apocrita</taxon>
        <taxon>Aculeata</taxon>
        <taxon>Apoidea</taxon>
        <taxon>Anthophila</taxon>
        <taxon>Apidae</taxon>
        <taxon>Melipona</taxon>
    </lineage>
</organism>
<feature type="chain" id="PRO_5041406429" description="Secreted protein" evidence="1">
    <location>
        <begin position="29"/>
        <end position="103"/>
    </location>
</feature>
<dbReference type="EMBL" id="JAHYIQ010000009">
    <property type="protein sequence ID" value="KAK1129190.1"/>
    <property type="molecule type" value="Genomic_DNA"/>
</dbReference>
<gene>
    <name evidence="2" type="ORF">K0M31_020320</name>
</gene>